<dbReference type="GO" id="GO:0051920">
    <property type="term" value="F:peroxiredoxin activity"/>
    <property type="evidence" value="ECO:0007669"/>
    <property type="project" value="InterPro"/>
</dbReference>
<reference evidence="2" key="1">
    <citation type="submission" date="2022-09" db="EMBL/GenBank/DDBJ databases">
        <title>Intensive care unit water sources are persistently colonized with multi-drug resistant bacteria and are the site of extensive horizontal gene transfer of antibiotic resistance genes.</title>
        <authorList>
            <person name="Diorio-Toth L."/>
        </authorList>
    </citation>
    <scope>NUCLEOTIDE SEQUENCE</scope>
    <source>
        <strain evidence="2">GD03843</strain>
    </source>
</reference>
<protein>
    <submittedName>
        <fullName evidence="2">Carboxymuconolactone decarboxylase family protein</fullName>
    </submittedName>
</protein>
<proteinExistence type="predicted"/>
<dbReference type="Proteomes" id="UP001161094">
    <property type="component" value="Unassembled WGS sequence"/>
</dbReference>
<evidence type="ECO:0000259" key="1">
    <source>
        <dbReference type="Pfam" id="PF02627"/>
    </source>
</evidence>
<evidence type="ECO:0000313" key="2">
    <source>
        <dbReference type="EMBL" id="MDH0739315.1"/>
    </source>
</evidence>
<dbReference type="EMBL" id="JAOCDZ010000024">
    <property type="protein sequence ID" value="MDH0739315.1"/>
    <property type="molecule type" value="Genomic_DNA"/>
</dbReference>
<dbReference type="Pfam" id="PF02627">
    <property type="entry name" value="CMD"/>
    <property type="match status" value="1"/>
</dbReference>
<sequence length="259" mass="27283">MHTLTDLDAIKSRFIAARGYWRPWTEAMLRANPAFLSYYADYAGYPAKTGPLTPRMVELVYVALDASATHLYAAGLETHLRMALAAGASEADVFDVLHLLTLQGVNAVLQAADVLHDAAPAVPLPPQDPLCQRIHALWPEQAASLLRLAAQDPGYVGVLLDFVEDGAPAGGLSQTERLLVRIALHASFTQGDQTGLRALITHALTQGVTRAEILQVIQLGAHLAVHGASLGATVYTKVLADAIGAEGKADAQGKAGAAA</sequence>
<evidence type="ECO:0000313" key="3">
    <source>
        <dbReference type="Proteomes" id="UP001161094"/>
    </source>
</evidence>
<dbReference type="RefSeq" id="WP_279996996.1">
    <property type="nucleotide sequence ID" value="NZ_JAOCDZ010000024.1"/>
</dbReference>
<gene>
    <name evidence="2" type="ORF">N5D93_26130</name>
</gene>
<dbReference type="SUPFAM" id="SSF69118">
    <property type="entry name" value="AhpD-like"/>
    <property type="match status" value="2"/>
</dbReference>
<dbReference type="Gene3D" id="1.20.1290.10">
    <property type="entry name" value="AhpD-like"/>
    <property type="match status" value="2"/>
</dbReference>
<feature type="domain" description="Carboxymuconolactone decarboxylase-like" evidence="1">
    <location>
        <begin position="33"/>
        <end position="115"/>
    </location>
</feature>
<dbReference type="PANTHER" id="PTHR33930:SF2">
    <property type="entry name" value="BLR3452 PROTEIN"/>
    <property type="match status" value="1"/>
</dbReference>
<dbReference type="PANTHER" id="PTHR33930">
    <property type="entry name" value="ALKYL HYDROPEROXIDE REDUCTASE AHPD"/>
    <property type="match status" value="1"/>
</dbReference>
<comment type="caution">
    <text evidence="2">The sequence shown here is derived from an EMBL/GenBank/DDBJ whole genome shotgun (WGS) entry which is preliminary data.</text>
</comment>
<dbReference type="InterPro" id="IPR029032">
    <property type="entry name" value="AhpD-like"/>
</dbReference>
<organism evidence="2 3">
    <name type="scientific">Achromobacter spanius</name>
    <dbReference type="NCBI Taxonomy" id="217203"/>
    <lineage>
        <taxon>Bacteria</taxon>
        <taxon>Pseudomonadati</taxon>
        <taxon>Pseudomonadota</taxon>
        <taxon>Betaproteobacteria</taxon>
        <taxon>Burkholderiales</taxon>
        <taxon>Alcaligenaceae</taxon>
        <taxon>Achromobacter</taxon>
    </lineage>
</organism>
<dbReference type="AlphaFoldDB" id="A0AA42S6J8"/>
<name>A0AA42S6J8_9BURK</name>
<accession>A0AA42S6J8</accession>
<dbReference type="InterPro" id="IPR003779">
    <property type="entry name" value="CMD-like"/>
</dbReference>